<dbReference type="OrthoDB" id="190846at2759"/>
<feature type="signal peptide" evidence="1">
    <location>
        <begin position="1"/>
        <end position="32"/>
    </location>
</feature>
<dbReference type="PANTHER" id="PTHR11440">
    <property type="entry name" value="LECITHIN-CHOLESTEROL ACYLTRANSFERASE-RELATED"/>
    <property type="match status" value="1"/>
</dbReference>
<gene>
    <name evidence="2" type="ORF">DAPPUDRAFT_303258</name>
</gene>
<dbReference type="InterPro" id="IPR003386">
    <property type="entry name" value="LACT/PDAT_acylTrfase"/>
</dbReference>
<dbReference type="Pfam" id="PF02450">
    <property type="entry name" value="LCAT"/>
    <property type="match status" value="1"/>
</dbReference>
<dbReference type="HOGENOM" id="CLU_037070_2_1_1"/>
<dbReference type="InParanoid" id="E9FU65"/>
<dbReference type="SUPFAM" id="SSF53474">
    <property type="entry name" value="alpha/beta-Hydrolases"/>
    <property type="match status" value="1"/>
</dbReference>
<accession>E9FU65</accession>
<evidence type="ECO:0000313" key="2">
    <source>
        <dbReference type="EMBL" id="EFX89493.1"/>
    </source>
</evidence>
<dbReference type="OMA" id="GWHRVTA"/>
<sequence>MYHVEMTKQIMRMSHWFKVCCITLFFSQICGAVRDLQAHPVVLVPGDGGSQIEGKLDKPTSVHYVCSKKTDYWFSLWLNMELLVPIVIDCWVDNMKLTYDNITRTTTNNPGVDIRIPDFGNSTSVEWIDPSKASAGNYFATIAESILKFGYERNVSLRGAPYDFRKAPNELQDFFVNMKALVEDTFTQTNGQKIVFITHSMGSPMTLYFLNRQTQEWKNKYIKTWISLAGCWGGTIKALKVFAQGDNLGVRVLSETALREQQRTSPSLSWLMPSDKLWTTDEVMVQTSSRNYTIQDYQDFFLDIDFPLGYDMWQDTHPLVHDLTAPGVEIHCIFGTGVDTAERLVYSKSTPLGKATIIMGDGDGTVNVRSLAACSKWTKEQSQPVYVQAFPKRDHMAVLYDPVILDYIQRVVAINPQNEVDEN</sequence>
<dbReference type="GO" id="GO:0006629">
    <property type="term" value="P:lipid metabolic process"/>
    <property type="evidence" value="ECO:0000318"/>
    <property type="project" value="GO_Central"/>
</dbReference>
<dbReference type="Gene3D" id="3.40.50.1820">
    <property type="entry name" value="alpha/beta hydrolase"/>
    <property type="match status" value="2"/>
</dbReference>
<evidence type="ECO:0008006" key="4">
    <source>
        <dbReference type="Google" id="ProtNLM"/>
    </source>
</evidence>
<dbReference type="EMBL" id="GL732524">
    <property type="protein sequence ID" value="EFX89493.1"/>
    <property type="molecule type" value="Genomic_DNA"/>
</dbReference>
<dbReference type="InterPro" id="IPR029058">
    <property type="entry name" value="AB_hydrolase_fold"/>
</dbReference>
<dbReference type="FunCoup" id="E9FU65">
    <property type="interactions" value="196"/>
</dbReference>
<dbReference type="AlphaFoldDB" id="E9FU65"/>
<dbReference type="STRING" id="6669.E9FU65"/>
<dbReference type="Proteomes" id="UP000000305">
    <property type="component" value="Unassembled WGS sequence"/>
</dbReference>
<keyword evidence="3" id="KW-1185">Reference proteome</keyword>
<evidence type="ECO:0000256" key="1">
    <source>
        <dbReference type="SAM" id="SignalP"/>
    </source>
</evidence>
<dbReference type="GO" id="GO:0008374">
    <property type="term" value="F:O-acyltransferase activity"/>
    <property type="evidence" value="ECO:0007669"/>
    <property type="project" value="InterPro"/>
</dbReference>
<reference evidence="2 3" key="1">
    <citation type="journal article" date="2011" name="Science">
        <title>The ecoresponsive genome of Daphnia pulex.</title>
        <authorList>
            <person name="Colbourne J.K."/>
            <person name="Pfrender M.E."/>
            <person name="Gilbert D."/>
            <person name="Thomas W.K."/>
            <person name="Tucker A."/>
            <person name="Oakley T.H."/>
            <person name="Tokishita S."/>
            <person name="Aerts A."/>
            <person name="Arnold G.J."/>
            <person name="Basu M.K."/>
            <person name="Bauer D.J."/>
            <person name="Caceres C.E."/>
            <person name="Carmel L."/>
            <person name="Casola C."/>
            <person name="Choi J.H."/>
            <person name="Detter J.C."/>
            <person name="Dong Q."/>
            <person name="Dusheyko S."/>
            <person name="Eads B.D."/>
            <person name="Frohlich T."/>
            <person name="Geiler-Samerotte K.A."/>
            <person name="Gerlach D."/>
            <person name="Hatcher P."/>
            <person name="Jogdeo S."/>
            <person name="Krijgsveld J."/>
            <person name="Kriventseva E.V."/>
            <person name="Kultz D."/>
            <person name="Laforsch C."/>
            <person name="Lindquist E."/>
            <person name="Lopez J."/>
            <person name="Manak J.R."/>
            <person name="Muller J."/>
            <person name="Pangilinan J."/>
            <person name="Patwardhan R.P."/>
            <person name="Pitluck S."/>
            <person name="Pritham E.J."/>
            <person name="Rechtsteiner A."/>
            <person name="Rho M."/>
            <person name="Rogozin I.B."/>
            <person name="Sakarya O."/>
            <person name="Salamov A."/>
            <person name="Schaack S."/>
            <person name="Shapiro H."/>
            <person name="Shiga Y."/>
            <person name="Skalitzky C."/>
            <person name="Smith Z."/>
            <person name="Souvorov A."/>
            <person name="Sung W."/>
            <person name="Tang Z."/>
            <person name="Tsuchiya D."/>
            <person name="Tu H."/>
            <person name="Vos H."/>
            <person name="Wang M."/>
            <person name="Wolf Y.I."/>
            <person name="Yamagata H."/>
            <person name="Yamada T."/>
            <person name="Ye Y."/>
            <person name="Shaw J.R."/>
            <person name="Andrews J."/>
            <person name="Crease T.J."/>
            <person name="Tang H."/>
            <person name="Lucas S.M."/>
            <person name="Robertson H.M."/>
            <person name="Bork P."/>
            <person name="Koonin E.V."/>
            <person name="Zdobnov E.M."/>
            <person name="Grigoriev I.V."/>
            <person name="Lynch M."/>
            <person name="Boore J.L."/>
        </authorList>
    </citation>
    <scope>NUCLEOTIDE SEQUENCE [LARGE SCALE GENOMIC DNA]</scope>
</reference>
<organism evidence="2 3">
    <name type="scientific">Daphnia pulex</name>
    <name type="common">Water flea</name>
    <dbReference type="NCBI Taxonomy" id="6669"/>
    <lineage>
        <taxon>Eukaryota</taxon>
        <taxon>Metazoa</taxon>
        <taxon>Ecdysozoa</taxon>
        <taxon>Arthropoda</taxon>
        <taxon>Crustacea</taxon>
        <taxon>Branchiopoda</taxon>
        <taxon>Diplostraca</taxon>
        <taxon>Cladocera</taxon>
        <taxon>Anomopoda</taxon>
        <taxon>Daphniidae</taxon>
        <taxon>Daphnia</taxon>
    </lineage>
</organism>
<feature type="chain" id="PRO_5003236386" description="Group XV phospholipase A2" evidence="1">
    <location>
        <begin position="33"/>
        <end position="423"/>
    </location>
</feature>
<proteinExistence type="predicted"/>
<keyword evidence="1" id="KW-0732">Signal</keyword>
<dbReference type="eggNOG" id="KOG2369">
    <property type="taxonomic scope" value="Eukaryota"/>
</dbReference>
<dbReference type="KEGG" id="dpx:DAPPUDRAFT_303258"/>
<name>E9FU65_DAPPU</name>
<protein>
    <recommendedName>
        <fullName evidence="4">Group XV phospholipase A2</fullName>
    </recommendedName>
</protein>
<evidence type="ECO:0000313" key="3">
    <source>
        <dbReference type="Proteomes" id="UP000000305"/>
    </source>
</evidence>